<reference evidence="1 2" key="1">
    <citation type="submission" date="2018-11" db="EMBL/GenBank/DDBJ databases">
        <title>Flavobacterium sp. nov., YIM 102701-2 draft genome.</title>
        <authorList>
            <person name="Li G."/>
            <person name="Jiang Y."/>
        </authorList>
    </citation>
    <scope>NUCLEOTIDE SEQUENCE [LARGE SCALE GENOMIC DNA]</scope>
    <source>
        <strain evidence="1 2">YIM 102701-2</strain>
    </source>
</reference>
<accession>A0A3P3W234</accession>
<dbReference type="AlphaFoldDB" id="A0A3P3W234"/>
<dbReference type="EMBL" id="RQVQ01000070">
    <property type="protein sequence ID" value="RRJ86883.1"/>
    <property type="molecule type" value="Genomic_DNA"/>
</dbReference>
<dbReference type="OrthoDB" id="950327at2"/>
<name>A0A3P3W234_9FLAO</name>
<protein>
    <recommendedName>
        <fullName evidence="3">Uracil DNA glycosylase superfamily protein</fullName>
    </recommendedName>
</protein>
<proteinExistence type="predicted"/>
<dbReference type="Proteomes" id="UP000275719">
    <property type="component" value="Unassembled WGS sequence"/>
</dbReference>
<gene>
    <name evidence="1" type="ORF">EG240_15810</name>
</gene>
<keyword evidence="2" id="KW-1185">Reference proteome</keyword>
<comment type="caution">
    <text evidence="1">The sequence shown here is derived from an EMBL/GenBank/DDBJ whole genome shotgun (WGS) entry which is preliminary data.</text>
</comment>
<evidence type="ECO:0008006" key="3">
    <source>
        <dbReference type="Google" id="ProtNLM"/>
    </source>
</evidence>
<evidence type="ECO:0000313" key="2">
    <source>
        <dbReference type="Proteomes" id="UP000275719"/>
    </source>
</evidence>
<organism evidence="1 2">
    <name type="scientific">Paenimyroides tangerinum</name>
    <dbReference type="NCBI Taxonomy" id="2488728"/>
    <lineage>
        <taxon>Bacteria</taxon>
        <taxon>Pseudomonadati</taxon>
        <taxon>Bacteroidota</taxon>
        <taxon>Flavobacteriia</taxon>
        <taxon>Flavobacteriales</taxon>
        <taxon>Flavobacteriaceae</taxon>
        <taxon>Paenimyroides</taxon>
    </lineage>
</organism>
<sequence length="232" mass="27427">MYESLEDLRSKYETIFGNTNHFNPEVNEILSRGFAFQYDTDENEADVLFLGMNPSFVSGQQKESYEWTREWTRGKDYFTPFFNIEEELKEEYNVNIKWTHYDLFAFRETKQASIKDLLMKNEEGRSFLFQQLEVLKERLLQTQPKVIVASNALIRTFLGMNRHRDKKGNEVGVWLGDWIKFDFDKTIGTYVVNQPSELKGTKIFFTSMLSGQRALDLGTRERLVWHIAEILK</sequence>
<evidence type="ECO:0000313" key="1">
    <source>
        <dbReference type="EMBL" id="RRJ86883.1"/>
    </source>
</evidence>
<dbReference type="RefSeq" id="WP_125020303.1">
    <property type="nucleotide sequence ID" value="NZ_RQVQ01000070.1"/>
</dbReference>